<dbReference type="Pfam" id="PF10317">
    <property type="entry name" value="7TM_GPCR_Srd"/>
    <property type="match status" value="1"/>
</dbReference>
<keyword evidence="1" id="KW-1133">Transmembrane helix</keyword>
<keyword evidence="1" id="KW-0812">Transmembrane</keyword>
<feature type="transmembrane region" description="Helical" evidence="1">
    <location>
        <begin position="63"/>
        <end position="82"/>
    </location>
</feature>
<dbReference type="AlphaFoldDB" id="A0AAN8IM53"/>
<comment type="caution">
    <text evidence="2">The sequence shown here is derived from an EMBL/GenBank/DDBJ whole genome shotgun (WGS) entry which is preliminary data.</text>
</comment>
<gene>
    <name evidence="2" type="ORF">GCK32_019119</name>
</gene>
<dbReference type="EMBL" id="WIXE01012675">
    <property type="protein sequence ID" value="KAK5975738.1"/>
    <property type="molecule type" value="Genomic_DNA"/>
</dbReference>
<feature type="transmembrane region" description="Helical" evidence="1">
    <location>
        <begin position="25"/>
        <end position="51"/>
    </location>
</feature>
<accession>A0AAN8IM53</accession>
<dbReference type="InterPro" id="IPR019421">
    <property type="entry name" value="7TM_GPCR_serpentine_rcpt_Srd"/>
</dbReference>
<proteinExistence type="predicted"/>
<organism evidence="2 3">
    <name type="scientific">Trichostrongylus colubriformis</name>
    <name type="common">Black scour worm</name>
    <dbReference type="NCBI Taxonomy" id="6319"/>
    <lineage>
        <taxon>Eukaryota</taxon>
        <taxon>Metazoa</taxon>
        <taxon>Ecdysozoa</taxon>
        <taxon>Nematoda</taxon>
        <taxon>Chromadorea</taxon>
        <taxon>Rhabditida</taxon>
        <taxon>Rhabditina</taxon>
        <taxon>Rhabditomorpha</taxon>
        <taxon>Strongyloidea</taxon>
        <taxon>Trichostrongylidae</taxon>
        <taxon>Trichostrongylus</taxon>
    </lineage>
</organism>
<keyword evidence="1" id="KW-0472">Membrane</keyword>
<protein>
    <submittedName>
        <fullName evidence="2">Uncharacterized protein</fullName>
    </submittedName>
</protein>
<dbReference type="Proteomes" id="UP001331761">
    <property type="component" value="Unassembled WGS sequence"/>
</dbReference>
<evidence type="ECO:0000313" key="3">
    <source>
        <dbReference type="Proteomes" id="UP001331761"/>
    </source>
</evidence>
<keyword evidence="3" id="KW-1185">Reference proteome</keyword>
<evidence type="ECO:0000256" key="1">
    <source>
        <dbReference type="SAM" id="Phobius"/>
    </source>
</evidence>
<feature type="transmembrane region" description="Helical" evidence="1">
    <location>
        <begin position="120"/>
        <end position="141"/>
    </location>
</feature>
<name>A0AAN8IM53_TRICO</name>
<sequence length="169" mass="19474">MFTYDMSIVVVYLGPVQYMGSRSCYMLLITMLHLVVNSLISIMLSMIFRCIAIRNLAFPTSAAYAMCIGGYIIPLSMVLGAINMEYFDDYEVSANALNYTVSNLNRYRAVVGARIDQACVLWVVFCESFLFIPIYAVMYFCRWKIYHTLSRPTFVQHPSTTVYIRRLVR</sequence>
<evidence type="ECO:0000313" key="2">
    <source>
        <dbReference type="EMBL" id="KAK5975738.1"/>
    </source>
</evidence>
<feature type="non-terminal residue" evidence="2">
    <location>
        <position position="169"/>
    </location>
</feature>
<reference evidence="2 3" key="1">
    <citation type="submission" date="2019-10" db="EMBL/GenBank/DDBJ databases">
        <title>Assembly and Annotation for the nematode Trichostrongylus colubriformis.</title>
        <authorList>
            <person name="Martin J."/>
        </authorList>
    </citation>
    <scope>NUCLEOTIDE SEQUENCE [LARGE SCALE GENOMIC DNA]</scope>
    <source>
        <strain evidence="2">G859</strain>
        <tissue evidence="2">Whole worm</tissue>
    </source>
</reference>